<feature type="coiled-coil region" evidence="1">
    <location>
        <begin position="156"/>
        <end position="231"/>
    </location>
</feature>
<keyword evidence="1" id="KW-0175">Coiled coil</keyword>
<feature type="region of interest" description="Disordered" evidence="2">
    <location>
        <begin position="31"/>
        <end position="70"/>
    </location>
</feature>
<feature type="compositionally biased region" description="Gly residues" evidence="2">
    <location>
        <begin position="120"/>
        <end position="132"/>
    </location>
</feature>
<dbReference type="EMBL" id="JACEFO010000718">
    <property type="protein sequence ID" value="KAF8759466.1"/>
    <property type="molecule type" value="Genomic_DNA"/>
</dbReference>
<keyword evidence="5" id="KW-1185">Reference proteome</keyword>
<organism evidence="4 5">
    <name type="scientific">Digitaria exilis</name>
    <dbReference type="NCBI Taxonomy" id="1010633"/>
    <lineage>
        <taxon>Eukaryota</taxon>
        <taxon>Viridiplantae</taxon>
        <taxon>Streptophyta</taxon>
        <taxon>Embryophyta</taxon>
        <taxon>Tracheophyta</taxon>
        <taxon>Spermatophyta</taxon>
        <taxon>Magnoliopsida</taxon>
        <taxon>Liliopsida</taxon>
        <taxon>Poales</taxon>
        <taxon>Poaceae</taxon>
        <taxon>PACMAD clade</taxon>
        <taxon>Panicoideae</taxon>
        <taxon>Panicodae</taxon>
        <taxon>Paniceae</taxon>
        <taxon>Anthephorinae</taxon>
        <taxon>Digitaria</taxon>
    </lineage>
</organism>
<dbReference type="PANTHER" id="PTHR36383:SF1">
    <property type="entry name" value="PROTEIN, PUTATIVE-RELATED"/>
    <property type="match status" value="1"/>
</dbReference>
<gene>
    <name evidence="4" type="ORF">HU200_010516</name>
</gene>
<evidence type="ECO:0000313" key="4">
    <source>
        <dbReference type="EMBL" id="KAF8759466.1"/>
    </source>
</evidence>
<proteinExistence type="predicted"/>
<dbReference type="Proteomes" id="UP000636709">
    <property type="component" value="Unassembled WGS sequence"/>
</dbReference>
<dbReference type="AlphaFoldDB" id="A0A835FIP0"/>
<dbReference type="PANTHER" id="PTHR36383">
    <property type="entry name" value="OS09G0529350 PROTEIN"/>
    <property type="match status" value="1"/>
</dbReference>
<name>A0A835FIP0_9POAL</name>
<keyword evidence="3" id="KW-0812">Transmembrane</keyword>
<keyword evidence="3" id="KW-1133">Transmembrane helix</keyword>
<sequence length="383" mass="41464">MCFRAFGPPDIPGRVWSWSSGLRTQCGEADVGSACSESNSASRHSPPVESSSPSSSNPNHSSKEAASASAQAHTLWSQAAMQRAALLRPLVGSPLLPASPLASRRRRRFRVGVRVRSAAGDGGRGGGAGDGDGASASWLSSAVGEKVDELLRREENRALLEGVEDAERRVERARAALADIERQESAARLAREEVRRLEKRRDEIEESQRELLQAREMIDEAQRSLSSCLEEGSFGDMSSGDIDEDSERLESVKAAAVSSIVGVLASLPISFYEVQDLPQLFLQSSVVFISCALFGVTFRYAVRRDLDNIQLKTGAPAAFAFVRGLAMLESGRNLELSTDTLISVALDGAVRVVENIFIFLPAAVALDYCFKMGFLSPFPKRKQ</sequence>
<protein>
    <submittedName>
        <fullName evidence="4">Uncharacterized protein</fullName>
    </submittedName>
</protein>
<keyword evidence="3" id="KW-0472">Membrane</keyword>
<reference evidence="4" key="1">
    <citation type="submission" date="2020-07" db="EMBL/GenBank/DDBJ databases">
        <title>Genome sequence and genetic diversity analysis of an under-domesticated orphan crop, white fonio (Digitaria exilis).</title>
        <authorList>
            <person name="Bennetzen J.L."/>
            <person name="Chen S."/>
            <person name="Ma X."/>
            <person name="Wang X."/>
            <person name="Yssel A.E.J."/>
            <person name="Chaluvadi S.R."/>
            <person name="Johnson M."/>
            <person name="Gangashetty P."/>
            <person name="Hamidou F."/>
            <person name="Sanogo M.D."/>
            <person name="Zwaenepoel A."/>
            <person name="Wallace J."/>
            <person name="Van De Peer Y."/>
            <person name="Van Deynze A."/>
        </authorList>
    </citation>
    <scope>NUCLEOTIDE SEQUENCE</scope>
    <source>
        <tissue evidence="4">Leaves</tissue>
    </source>
</reference>
<dbReference type="OrthoDB" id="198474at2759"/>
<evidence type="ECO:0000256" key="3">
    <source>
        <dbReference type="SAM" id="Phobius"/>
    </source>
</evidence>
<accession>A0A835FIP0</accession>
<evidence type="ECO:0000256" key="1">
    <source>
        <dbReference type="SAM" id="Coils"/>
    </source>
</evidence>
<feature type="transmembrane region" description="Helical" evidence="3">
    <location>
        <begin position="280"/>
        <end position="302"/>
    </location>
</feature>
<feature type="compositionally biased region" description="Low complexity" evidence="2">
    <location>
        <begin position="40"/>
        <end position="70"/>
    </location>
</feature>
<dbReference type="Gramene" id="Dexi2B01G0022570.1">
    <property type="protein sequence ID" value="Dexi2B01G0022570.1:cds"/>
    <property type="gene ID" value="Dexi2B01G0022570"/>
</dbReference>
<feature type="region of interest" description="Disordered" evidence="2">
    <location>
        <begin position="117"/>
        <end position="136"/>
    </location>
</feature>
<comment type="caution">
    <text evidence="4">The sequence shown here is derived from an EMBL/GenBank/DDBJ whole genome shotgun (WGS) entry which is preliminary data.</text>
</comment>
<evidence type="ECO:0000313" key="5">
    <source>
        <dbReference type="Proteomes" id="UP000636709"/>
    </source>
</evidence>
<evidence type="ECO:0000256" key="2">
    <source>
        <dbReference type="SAM" id="MobiDB-lite"/>
    </source>
</evidence>